<evidence type="ECO:0000256" key="3">
    <source>
        <dbReference type="ARBA" id="ARBA00013308"/>
    </source>
</evidence>
<dbReference type="GO" id="GO:0003910">
    <property type="term" value="F:DNA ligase (ATP) activity"/>
    <property type="evidence" value="ECO:0007669"/>
    <property type="project" value="InterPro"/>
</dbReference>
<organism evidence="10">
    <name type="scientific">uncultured Caudovirales phage</name>
    <dbReference type="NCBI Taxonomy" id="2100421"/>
    <lineage>
        <taxon>Viruses</taxon>
        <taxon>Duplodnaviria</taxon>
        <taxon>Heunggongvirae</taxon>
        <taxon>Uroviricota</taxon>
        <taxon>Caudoviricetes</taxon>
        <taxon>Peduoviridae</taxon>
        <taxon>Maltschvirus</taxon>
        <taxon>Maltschvirus maltsch</taxon>
    </lineage>
</organism>
<dbReference type="Pfam" id="PF14743">
    <property type="entry name" value="DNA_ligase_OB_2"/>
    <property type="match status" value="1"/>
</dbReference>
<dbReference type="InterPro" id="IPR012310">
    <property type="entry name" value="DNA_ligase_ATP-dep_cent"/>
</dbReference>
<evidence type="ECO:0000259" key="8">
    <source>
        <dbReference type="Pfam" id="PF01068"/>
    </source>
</evidence>
<proteinExistence type="inferred from homology"/>
<dbReference type="PANTHER" id="PTHR47810">
    <property type="entry name" value="DNA LIGASE"/>
    <property type="match status" value="1"/>
</dbReference>
<dbReference type="InterPro" id="IPR050326">
    <property type="entry name" value="NAD_dep_DNA_ligaseB"/>
</dbReference>
<dbReference type="GO" id="GO:0006281">
    <property type="term" value="P:DNA repair"/>
    <property type="evidence" value="ECO:0007669"/>
    <property type="project" value="UniProtKB-KW"/>
</dbReference>
<dbReference type="SUPFAM" id="SSF50249">
    <property type="entry name" value="Nucleic acid-binding proteins"/>
    <property type="match status" value="1"/>
</dbReference>
<dbReference type="InterPro" id="IPR012340">
    <property type="entry name" value="NA-bd_OB-fold"/>
</dbReference>
<dbReference type="GO" id="GO:0005524">
    <property type="term" value="F:ATP binding"/>
    <property type="evidence" value="ECO:0007669"/>
    <property type="project" value="InterPro"/>
</dbReference>
<dbReference type="InterPro" id="IPR029319">
    <property type="entry name" value="DNA_ligase_OB"/>
</dbReference>
<keyword evidence="7" id="KW-0234">DNA repair</keyword>
<feature type="domain" description="DNA ligase OB-like" evidence="9">
    <location>
        <begin position="356"/>
        <end position="429"/>
    </location>
</feature>
<keyword evidence="6" id="KW-0227">DNA damage</keyword>
<evidence type="ECO:0000256" key="1">
    <source>
        <dbReference type="ARBA" id="ARBA00001968"/>
    </source>
</evidence>
<evidence type="ECO:0000259" key="9">
    <source>
        <dbReference type="Pfam" id="PF14743"/>
    </source>
</evidence>
<dbReference type="Gene3D" id="3.30.470.30">
    <property type="entry name" value="DNA ligase/mRNA capping enzyme"/>
    <property type="match status" value="1"/>
</dbReference>
<gene>
    <name evidence="10" type="ORF">UFOVP49_74</name>
</gene>
<evidence type="ECO:0000256" key="7">
    <source>
        <dbReference type="ARBA" id="ARBA00023204"/>
    </source>
</evidence>
<keyword evidence="5" id="KW-0235">DNA replication</keyword>
<dbReference type="SUPFAM" id="SSF56091">
    <property type="entry name" value="DNA ligase/mRNA capping enzyme, catalytic domain"/>
    <property type="match status" value="1"/>
</dbReference>
<keyword evidence="4 10" id="KW-0436">Ligase</keyword>
<comment type="cofactor">
    <cofactor evidence="1">
        <name>a divalent metal cation</name>
        <dbReference type="ChEBI" id="CHEBI:60240"/>
    </cofactor>
</comment>
<accession>A0A6J5KT07</accession>
<evidence type="ECO:0000256" key="2">
    <source>
        <dbReference type="ARBA" id="ARBA00007572"/>
    </source>
</evidence>
<evidence type="ECO:0000256" key="6">
    <source>
        <dbReference type="ARBA" id="ARBA00022763"/>
    </source>
</evidence>
<dbReference type="PROSITE" id="PS00333">
    <property type="entry name" value="DNA_LIGASE_A2"/>
    <property type="match status" value="1"/>
</dbReference>
<name>A0A6J5KT07_9CAUD</name>
<protein>
    <recommendedName>
        <fullName evidence="3">DNA ligase</fullName>
    </recommendedName>
</protein>
<evidence type="ECO:0000256" key="4">
    <source>
        <dbReference type="ARBA" id="ARBA00022598"/>
    </source>
</evidence>
<feature type="domain" description="ATP-dependent DNA ligase family profile" evidence="8">
    <location>
        <begin position="145"/>
        <end position="342"/>
    </location>
</feature>
<reference evidence="10" key="1">
    <citation type="submission" date="2020-04" db="EMBL/GenBank/DDBJ databases">
        <authorList>
            <person name="Chiriac C."/>
            <person name="Salcher M."/>
            <person name="Ghai R."/>
            <person name="Kavagutti S V."/>
        </authorList>
    </citation>
    <scope>NUCLEOTIDE SEQUENCE</scope>
</reference>
<dbReference type="GO" id="GO:0006310">
    <property type="term" value="P:DNA recombination"/>
    <property type="evidence" value="ECO:0007669"/>
    <property type="project" value="InterPro"/>
</dbReference>
<evidence type="ECO:0000256" key="5">
    <source>
        <dbReference type="ARBA" id="ARBA00022705"/>
    </source>
</evidence>
<comment type="similarity">
    <text evidence="2">Belongs to the ATP-dependent DNA ligase family.</text>
</comment>
<dbReference type="InterPro" id="IPR016059">
    <property type="entry name" value="DNA_ligase_ATP-dep_CS"/>
</dbReference>
<dbReference type="EMBL" id="LR796178">
    <property type="protein sequence ID" value="CAB4124235.1"/>
    <property type="molecule type" value="Genomic_DNA"/>
</dbReference>
<dbReference type="GO" id="GO:0006260">
    <property type="term" value="P:DNA replication"/>
    <property type="evidence" value="ECO:0007669"/>
    <property type="project" value="UniProtKB-KW"/>
</dbReference>
<dbReference type="Gene3D" id="2.40.50.140">
    <property type="entry name" value="Nucleic acid-binding proteins"/>
    <property type="match status" value="1"/>
</dbReference>
<dbReference type="Pfam" id="PF01068">
    <property type="entry name" value="DNA_ligase_A_M"/>
    <property type="match status" value="1"/>
</dbReference>
<dbReference type="PANTHER" id="PTHR47810:SF1">
    <property type="entry name" value="DNA LIGASE B"/>
    <property type="match status" value="1"/>
</dbReference>
<evidence type="ECO:0000313" key="10">
    <source>
        <dbReference type="EMBL" id="CAB4124235.1"/>
    </source>
</evidence>
<sequence length="442" mass="49623">MVVVTMMVRNKMIYEILTELKATSSRNEKLLILNKNKKNELLMAVVKAALDPHINFFIRKIPEYTPAKKPTIMLDFALQQLERISNRDVTGHAALTFLTDSLLSRLSRDDAGVLSCVVLKDLDCGIQESTANKVWEGLVPNYPCMLASKFEDKLVDKMTFPAIVQTKFDGMRFNAIVKGGKVEYRSRNGKPLNLMGNLDDEFIKMSRELDFVFDGELLVRRDGKILSRQEGNGILQKANKGTITSGEAGEIIARVWDAIPYPHFLAGKSTLEYFNRLMFLSDIPSESEDSKVLVASTVIVNSLKETQKLYEKALAAGEEGVMLKAAGEGWEDKRVKHQIKFKNELEADLLCIGWEEGTKKNKGKLGALVLTTADRKLNVSVGTGLTDSNRNSIKKEDVLNKVISIKYNAMTQDKNGEYSLFLPVFVEIREDKTKADKLKDLE</sequence>